<organism evidence="5 6">
    <name type="scientific">Hippocampus comes</name>
    <name type="common">Tiger tail seahorse</name>
    <dbReference type="NCBI Taxonomy" id="109280"/>
    <lineage>
        <taxon>Eukaryota</taxon>
        <taxon>Metazoa</taxon>
        <taxon>Chordata</taxon>
        <taxon>Craniata</taxon>
        <taxon>Vertebrata</taxon>
        <taxon>Euteleostomi</taxon>
        <taxon>Actinopterygii</taxon>
        <taxon>Neopterygii</taxon>
        <taxon>Teleostei</taxon>
        <taxon>Neoteleostei</taxon>
        <taxon>Acanthomorphata</taxon>
        <taxon>Syngnathiaria</taxon>
        <taxon>Syngnathiformes</taxon>
        <taxon>Syngnathoidei</taxon>
        <taxon>Syngnathidae</taxon>
        <taxon>Hippocampus</taxon>
    </lineage>
</organism>
<keyword evidence="2" id="KW-0424">Laminin EGF-like domain</keyword>
<dbReference type="GO" id="GO:0005604">
    <property type="term" value="C:basement membrane"/>
    <property type="evidence" value="ECO:0007669"/>
    <property type="project" value="TreeGrafter"/>
</dbReference>
<evidence type="ECO:0000313" key="6">
    <source>
        <dbReference type="Proteomes" id="UP000264820"/>
    </source>
</evidence>
<evidence type="ECO:0000313" key="5">
    <source>
        <dbReference type="Ensembl" id="ENSHCOP00000004349.1"/>
    </source>
</evidence>
<dbReference type="PANTHER" id="PTHR10574:SF240">
    <property type="entry name" value="LAMININ SUBUNIT GAMMA-3"/>
    <property type="match status" value="1"/>
</dbReference>
<keyword evidence="6" id="KW-1185">Reference proteome</keyword>
<dbReference type="Proteomes" id="UP000264820">
    <property type="component" value="Unplaced"/>
</dbReference>
<dbReference type="PROSITE" id="PS51117">
    <property type="entry name" value="LAMININ_NTER"/>
    <property type="match status" value="1"/>
</dbReference>
<feature type="chain" id="PRO_5018790475" description="Laminin N-terminal domain-containing protein" evidence="3">
    <location>
        <begin position="22"/>
        <end position="320"/>
    </location>
</feature>
<evidence type="ECO:0000256" key="3">
    <source>
        <dbReference type="SAM" id="SignalP"/>
    </source>
</evidence>
<dbReference type="SMART" id="SM00136">
    <property type="entry name" value="LamNT"/>
    <property type="match status" value="1"/>
</dbReference>
<protein>
    <recommendedName>
        <fullName evidence="4">Laminin N-terminal domain-containing protein</fullName>
    </recommendedName>
</protein>
<sequence>MDARLAVWFHLLARFLPPAGASMDSCYDEETAAPGRCLPKFENVAFNRSVLASNQCGSAPEEFCMQMGSAARSCHLCDASVPGFGHGAALLTDFHRNEEPTWWQSQSMYFGIQHPNSVNLTLRLGKAFEITYVRLKFYASRPESFAIYRRSEADGPWLPYQFYSASCGETYGKAVNGFLRLGDDERTALCTNEFSDIAPLTGGDVAFSTLEGRPSAYNFDRSLVLQVSPRRFFFFLRMTYVSGCLAHFLRLGDDERTALCTNEFSDIAPLTGGDVAFSTLEGRPSAYNFDRSLVLQVSPRRFFFFLRMTYVSGCLAHGHK</sequence>
<dbReference type="GO" id="GO:0007411">
    <property type="term" value="P:axon guidance"/>
    <property type="evidence" value="ECO:0007669"/>
    <property type="project" value="TreeGrafter"/>
</dbReference>
<keyword evidence="1" id="KW-1015">Disulfide bond</keyword>
<feature type="signal peptide" evidence="3">
    <location>
        <begin position="1"/>
        <end position="21"/>
    </location>
</feature>
<dbReference type="GO" id="GO:0009887">
    <property type="term" value="P:animal organ morphogenesis"/>
    <property type="evidence" value="ECO:0007669"/>
    <property type="project" value="TreeGrafter"/>
</dbReference>
<dbReference type="AlphaFoldDB" id="A0A3Q3D6T4"/>
<feature type="domain" description="Laminin N-terminal" evidence="4">
    <location>
        <begin position="33"/>
        <end position="314"/>
    </location>
</feature>
<dbReference type="InterPro" id="IPR050440">
    <property type="entry name" value="Laminin/Netrin_ECM"/>
</dbReference>
<dbReference type="PANTHER" id="PTHR10574">
    <property type="entry name" value="NETRIN/LAMININ-RELATED"/>
    <property type="match status" value="1"/>
</dbReference>
<dbReference type="InterPro" id="IPR008211">
    <property type="entry name" value="Laminin_N"/>
</dbReference>
<evidence type="ECO:0000259" key="4">
    <source>
        <dbReference type="PROSITE" id="PS51117"/>
    </source>
</evidence>
<dbReference type="Pfam" id="PF00055">
    <property type="entry name" value="Laminin_N"/>
    <property type="match status" value="2"/>
</dbReference>
<dbReference type="Ensembl" id="ENSHCOT00000007200.1">
    <property type="protein sequence ID" value="ENSHCOP00000004349.1"/>
    <property type="gene ID" value="ENSHCOG00000005784.1"/>
</dbReference>
<keyword evidence="3" id="KW-0732">Signal</keyword>
<dbReference type="GeneTree" id="ENSGT00940000166104"/>
<dbReference type="Gene3D" id="2.60.120.260">
    <property type="entry name" value="Galactose-binding domain-like"/>
    <property type="match status" value="2"/>
</dbReference>
<evidence type="ECO:0000256" key="2">
    <source>
        <dbReference type="ARBA" id="ARBA00023292"/>
    </source>
</evidence>
<reference evidence="5" key="2">
    <citation type="submission" date="2025-09" db="UniProtKB">
        <authorList>
            <consortium name="Ensembl"/>
        </authorList>
    </citation>
    <scope>IDENTIFICATION</scope>
</reference>
<proteinExistence type="predicted"/>
<dbReference type="STRING" id="109280.ENSHCOP00000004349"/>
<dbReference type="GO" id="GO:0009888">
    <property type="term" value="P:tissue development"/>
    <property type="evidence" value="ECO:0007669"/>
    <property type="project" value="TreeGrafter"/>
</dbReference>
<evidence type="ECO:0000256" key="1">
    <source>
        <dbReference type="ARBA" id="ARBA00023157"/>
    </source>
</evidence>
<reference evidence="5" key="1">
    <citation type="submission" date="2025-08" db="UniProtKB">
        <authorList>
            <consortium name="Ensembl"/>
        </authorList>
    </citation>
    <scope>IDENTIFICATION</scope>
</reference>
<name>A0A3Q3D6T4_HIPCM</name>
<accession>A0A3Q3D6T4</accession>